<feature type="region of interest" description="Disordered" evidence="1">
    <location>
        <begin position="248"/>
        <end position="327"/>
    </location>
</feature>
<evidence type="ECO:0000313" key="2">
    <source>
        <dbReference type="EMBL" id="CAC5432987.1"/>
    </source>
</evidence>
<reference evidence="2" key="1">
    <citation type="submission" date="2020-06" db="EMBL/GenBank/DDBJ databases">
        <authorList>
            <person name="Camacho E."/>
            <person name="Gonzalez-de la Fuente S."/>
            <person name="Rastrojo A."/>
            <person name="Peiro-Pastor R."/>
            <person name="Solana JC."/>
            <person name="Tabera L."/>
            <person name="Gamarro F."/>
            <person name="Carrasco-Ramiro F."/>
            <person name="Requena JM."/>
            <person name="Aguado B."/>
        </authorList>
    </citation>
    <scope>NUCLEOTIDE SEQUENCE</scope>
</reference>
<feature type="compositionally biased region" description="Low complexity" evidence="1">
    <location>
        <begin position="174"/>
        <end position="189"/>
    </location>
</feature>
<feature type="compositionally biased region" description="Low complexity" evidence="1">
    <location>
        <begin position="104"/>
        <end position="125"/>
    </location>
</feature>
<dbReference type="VEuPathDB" id="TriTrypDB:LDHU3_32.2910"/>
<protein>
    <submittedName>
        <fullName evidence="2">Hypothetical_protein_conserved</fullName>
    </submittedName>
</protein>
<evidence type="ECO:0000313" key="3">
    <source>
        <dbReference type="Proteomes" id="UP000601710"/>
    </source>
</evidence>
<dbReference type="EMBL" id="LR812652">
    <property type="protein sequence ID" value="CAC5432987.1"/>
    <property type="molecule type" value="Genomic_DNA"/>
</dbReference>
<organism evidence="2 3">
    <name type="scientific">Leishmania donovani</name>
    <dbReference type="NCBI Taxonomy" id="5661"/>
    <lineage>
        <taxon>Eukaryota</taxon>
        <taxon>Discoba</taxon>
        <taxon>Euglenozoa</taxon>
        <taxon>Kinetoplastea</taxon>
        <taxon>Metakinetoplastina</taxon>
        <taxon>Trypanosomatida</taxon>
        <taxon>Trypanosomatidae</taxon>
        <taxon>Leishmaniinae</taxon>
        <taxon>Leishmania</taxon>
    </lineage>
</organism>
<feature type="compositionally biased region" description="Polar residues" evidence="1">
    <location>
        <begin position="249"/>
        <end position="281"/>
    </location>
</feature>
<feature type="region of interest" description="Disordered" evidence="1">
    <location>
        <begin position="80"/>
        <end position="234"/>
    </location>
</feature>
<gene>
    <name evidence="2" type="ORF">LDHU3_32.2910</name>
</gene>
<dbReference type="AlphaFoldDB" id="A0A6J8FMT1"/>
<sequence>MGCVNCKRAKRRKDRPTLVEAAARETERERWAAAEQGLAAQDLYTSVHAANSLPLTEREDAMPLPTAPSPLENVQQISAAAAASPGEMENSLGWNSKKKGNIQATAKADNDNTTAALARASRTTAPLESSRETPKGRRGKYQYRRHPEVSSRSDGSLPLPADAVESAKSRDSSSRSTRGSSSSSSSAQAHKSKKGGEETKKHGSSGSISAAEVCPQESSGDSVAQGHLHSASHSQTAAVGLPIDGLTAAGTTSSTNSHQTRQPKMYHRSSNVSSDLRSNATPPGMETKVYPSADALDDGASDGGSTSHDVPAAIPAPNTSVESGGAAAEASFVSNRAPFEPYSDLEPRDATDYLPPYEWAPRTLPVPSPLRACGPVDMAQWEDGESQFCGLAAAGTTARFQDPMVSVSVEGARTSDSGAAEGNDGASHPLSLHTFYPRLPPAQWASSRSEDCANRPEASAGAFDYPHLPVNAFIQKAHSNEQQPTYQAIYEGDESVHYSPAEYPSNEATPRRTVPPSLVDVHVSEAVGYASPPPVNTAYSFYPSRALLPMHHRHAVPDGGSSKPMAYSHAPPAITTSAPQIYQDGNRSRSGNISVVGIGGGVHPHKPVSYLFDSSMDDWLQSWHAQPPQRQLYSKSVGMW</sequence>
<accession>A0A6J8FMT1</accession>
<dbReference type="VEuPathDB" id="TriTrypDB:LdCL_320028700"/>
<evidence type="ECO:0000256" key="1">
    <source>
        <dbReference type="SAM" id="MobiDB-lite"/>
    </source>
</evidence>
<proteinExistence type="predicted"/>
<dbReference type="VEuPathDB" id="TriTrypDB:LdBPK_322340.1"/>
<name>A0A6J8FMT1_LEIDO</name>
<dbReference type="Proteomes" id="UP000601710">
    <property type="component" value="Chromosome 32"/>
</dbReference>